<dbReference type="Proteomes" id="UP001165297">
    <property type="component" value="Unassembled WGS sequence"/>
</dbReference>
<accession>A0ABS8AHK3</accession>
<evidence type="ECO:0008006" key="3">
    <source>
        <dbReference type="Google" id="ProtNLM"/>
    </source>
</evidence>
<evidence type="ECO:0000313" key="1">
    <source>
        <dbReference type="EMBL" id="MCB2379326.1"/>
    </source>
</evidence>
<protein>
    <recommendedName>
        <fullName evidence="3">DUF4840 domain-containing protein</fullName>
    </recommendedName>
</protein>
<sequence length="213" mass="23025">MKLLAAIGQGILLLTVLACSREKVPSEEIEGYSFTRSPKAASAQETVGMILGQVNGQQARQAATDGQDHYTGIGQVQEDGTVQVALPVDTDYLVVADSSAFQQVLEAQAFGASQPNAAARIDFKREFVVLLIHPPMAFSGATFLDGVQAEVEADNTVRLELSTTPLPASDLQQKAYGQYNYQVSMYKLARKDFQRAHIVFAGQEEDAPAYVPL</sequence>
<name>A0ABS8AHK3_9BACT</name>
<dbReference type="RefSeq" id="WP_226188071.1">
    <property type="nucleotide sequence ID" value="NZ_JAJADQ010000009.1"/>
</dbReference>
<dbReference type="EMBL" id="JAJADQ010000009">
    <property type="protein sequence ID" value="MCB2379326.1"/>
    <property type="molecule type" value="Genomic_DNA"/>
</dbReference>
<evidence type="ECO:0000313" key="2">
    <source>
        <dbReference type="Proteomes" id="UP001165297"/>
    </source>
</evidence>
<keyword evidence="2" id="KW-1185">Reference proteome</keyword>
<comment type="caution">
    <text evidence="1">The sequence shown here is derived from an EMBL/GenBank/DDBJ whole genome shotgun (WGS) entry which is preliminary data.</text>
</comment>
<proteinExistence type="predicted"/>
<gene>
    <name evidence="1" type="ORF">LGH70_17140</name>
</gene>
<reference evidence="1" key="1">
    <citation type="submission" date="2021-10" db="EMBL/GenBank/DDBJ databases">
        <authorList>
            <person name="Dean J.D."/>
            <person name="Kim M.K."/>
            <person name="Newey C.N."/>
            <person name="Stoker T.S."/>
            <person name="Thompson D.W."/>
            <person name="Grose J.H."/>
        </authorList>
    </citation>
    <scope>NUCLEOTIDE SEQUENCE</scope>
    <source>
        <strain evidence="1">BT635</strain>
    </source>
</reference>
<dbReference type="PROSITE" id="PS51257">
    <property type="entry name" value="PROKAR_LIPOPROTEIN"/>
    <property type="match status" value="1"/>
</dbReference>
<organism evidence="1 2">
    <name type="scientific">Hymenobacter nitidus</name>
    <dbReference type="NCBI Taxonomy" id="2880929"/>
    <lineage>
        <taxon>Bacteria</taxon>
        <taxon>Pseudomonadati</taxon>
        <taxon>Bacteroidota</taxon>
        <taxon>Cytophagia</taxon>
        <taxon>Cytophagales</taxon>
        <taxon>Hymenobacteraceae</taxon>
        <taxon>Hymenobacter</taxon>
    </lineage>
</organism>